<keyword evidence="3" id="KW-1185">Reference proteome</keyword>
<proteinExistence type="predicted"/>
<organism evidence="2 3">
    <name type="scientific">Mycolicibacterium flavescens</name>
    <name type="common">Mycobacterium flavescens</name>
    <dbReference type="NCBI Taxonomy" id="1776"/>
    <lineage>
        <taxon>Bacteria</taxon>
        <taxon>Bacillati</taxon>
        <taxon>Actinomycetota</taxon>
        <taxon>Actinomycetes</taxon>
        <taxon>Mycobacteriales</taxon>
        <taxon>Mycobacteriaceae</taxon>
        <taxon>Mycolicibacterium</taxon>
    </lineage>
</organism>
<protein>
    <recommendedName>
        <fullName evidence="4">ESAT-6-like protein</fullName>
    </recommendedName>
</protein>
<sequence length="95" mass="10321">MSDTIRYQYEANNASLEDIQGRTNDAQALREEVAKVFSALSGVYEGQAAGALQQKQIEISQMLDNVLMEITQTRSGGNQSQDDARALDAHLAGGF</sequence>
<dbReference type="RefSeq" id="WP_069412091.1">
    <property type="nucleotide sequence ID" value="NZ_JACKUL010000036.1"/>
</dbReference>
<dbReference type="STRING" id="1776.BHQ18_02950"/>
<evidence type="ECO:0000256" key="1">
    <source>
        <dbReference type="SAM" id="MobiDB-lite"/>
    </source>
</evidence>
<evidence type="ECO:0000313" key="3">
    <source>
        <dbReference type="Proteomes" id="UP000094053"/>
    </source>
</evidence>
<dbReference type="OrthoDB" id="4626780at2"/>
<feature type="region of interest" description="Disordered" evidence="1">
    <location>
        <begin position="73"/>
        <end position="95"/>
    </location>
</feature>
<dbReference type="SUPFAM" id="SSF140453">
    <property type="entry name" value="EsxAB dimer-like"/>
    <property type="match status" value="1"/>
</dbReference>
<dbReference type="Proteomes" id="UP000094053">
    <property type="component" value="Unassembled WGS sequence"/>
</dbReference>
<reference evidence="3" key="1">
    <citation type="submission" date="2016-09" db="EMBL/GenBank/DDBJ databases">
        <authorList>
            <person name="Greninger A.L."/>
            <person name="Jerome K.R."/>
            <person name="Mcnair B."/>
            <person name="Wallis C."/>
            <person name="Fang F."/>
        </authorList>
    </citation>
    <scope>NUCLEOTIDE SEQUENCE [LARGE SCALE GENOMIC DNA]</scope>
    <source>
        <strain evidence="3">M6</strain>
    </source>
</reference>
<name>A0A1E3RPR2_MYCFV</name>
<accession>A0A1E3RPR2</accession>
<comment type="caution">
    <text evidence="2">The sequence shown here is derived from an EMBL/GenBank/DDBJ whole genome shotgun (WGS) entry which is preliminary data.</text>
</comment>
<evidence type="ECO:0008006" key="4">
    <source>
        <dbReference type="Google" id="ProtNLM"/>
    </source>
</evidence>
<dbReference type="InterPro" id="IPR036689">
    <property type="entry name" value="ESAT-6-like_sf"/>
</dbReference>
<dbReference type="Gene3D" id="1.10.287.1060">
    <property type="entry name" value="ESAT-6-like"/>
    <property type="match status" value="1"/>
</dbReference>
<gene>
    <name evidence="2" type="ORF">BHQ18_02950</name>
</gene>
<dbReference type="EMBL" id="MIHA01000002">
    <property type="protein sequence ID" value="ODQ91834.1"/>
    <property type="molecule type" value="Genomic_DNA"/>
</dbReference>
<evidence type="ECO:0000313" key="2">
    <source>
        <dbReference type="EMBL" id="ODQ91834.1"/>
    </source>
</evidence>
<dbReference type="AlphaFoldDB" id="A0A1E3RPR2"/>